<evidence type="ECO:0000313" key="7">
    <source>
        <dbReference type="Proteomes" id="UP000807469"/>
    </source>
</evidence>
<dbReference type="InterPro" id="IPR016167">
    <property type="entry name" value="FAD-bd_PCMH_sub1"/>
</dbReference>
<evidence type="ECO:0000256" key="3">
    <source>
        <dbReference type="ARBA" id="ARBA00022827"/>
    </source>
</evidence>
<keyword evidence="4" id="KW-0560">Oxidoreductase</keyword>
<feature type="domain" description="FAD-binding PCMH-type" evidence="5">
    <location>
        <begin position="42"/>
        <end position="211"/>
    </location>
</feature>
<dbReference type="OrthoDB" id="415825at2759"/>
<dbReference type="InterPro" id="IPR050416">
    <property type="entry name" value="FAD-linked_Oxidoreductase"/>
</dbReference>
<dbReference type="PANTHER" id="PTHR42973:SF7">
    <property type="entry name" value="FAD-BINDING PCMH-TYPE DOMAIN-CONTAINING PROTEIN"/>
    <property type="match status" value="1"/>
</dbReference>
<dbReference type="PROSITE" id="PS51387">
    <property type="entry name" value="FAD_PCMH"/>
    <property type="match status" value="1"/>
</dbReference>
<dbReference type="Gene3D" id="3.30.43.10">
    <property type="entry name" value="Uridine Diphospho-n-acetylenolpyruvylglucosamine Reductase, domain 2"/>
    <property type="match status" value="1"/>
</dbReference>
<evidence type="ECO:0000259" key="5">
    <source>
        <dbReference type="PROSITE" id="PS51387"/>
    </source>
</evidence>
<evidence type="ECO:0000256" key="4">
    <source>
        <dbReference type="ARBA" id="ARBA00023002"/>
    </source>
</evidence>
<reference evidence="6" key="1">
    <citation type="submission" date="2020-11" db="EMBL/GenBank/DDBJ databases">
        <authorList>
            <consortium name="DOE Joint Genome Institute"/>
            <person name="Ahrendt S."/>
            <person name="Riley R."/>
            <person name="Andreopoulos W."/>
            <person name="Labutti K."/>
            <person name="Pangilinan J."/>
            <person name="Ruiz-Duenas F.J."/>
            <person name="Barrasa J.M."/>
            <person name="Sanchez-Garcia M."/>
            <person name="Camarero S."/>
            <person name="Miyauchi S."/>
            <person name="Serrano A."/>
            <person name="Linde D."/>
            <person name="Babiker R."/>
            <person name="Drula E."/>
            <person name="Ayuso-Fernandez I."/>
            <person name="Pacheco R."/>
            <person name="Padilla G."/>
            <person name="Ferreira P."/>
            <person name="Barriuso J."/>
            <person name="Kellner H."/>
            <person name="Castanera R."/>
            <person name="Alfaro M."/>
            <person name="Ramirez L."/>
            <person name="Pisabarro A.G."/>
            <person name="Kuo A."/>
            <person name="Tritt A."/>
            <person name="Lipzen A."/>
            <person name="He G."/>
            <person name="Yan M."/>
            <person name="Ng V."/>
            <person name="Cullen D."/>
            <person name="Martin F."/>
            <person name="Rosso M.-N."/>
            <person name="Henrissat B."/>
            <person name="Hibbett D."/>
            <person name="Martinez A.T."/>
            <person name="Grigoriev I.V."/>
        </authorList>
    </citation>
    <scope>NUCLEOTIDE SEQUENCE</scope>
    <source>
        <strain evidence="6">CIRM-BRFM 674</strain>
    </source>
</reference>
<dbReference type="SUPFAM" id="SSF56176">
    <property type="entry name" value="FAD-binding/transporter-associated domain-like"/>
    <property type="match status" value="1"/>
</dbReference>
<protein>
    <submittedName>
        <fullName evidence="6">FAD-binding domain-containing protein</fullName>
    </submittedName>
</protein>
<gene>
    <name evidence="6" type="ORF">BDN70DRAFT_877196</name>
</gene>
<evidence type="ECO:0000256" key="2">
    <source>
        <dbReference type="ARBA" id="ARBA00022630"/>
    </source>
</evidence>
<dbReference type="Pfam" id="PF01565">
    <property type="entry name" value="FAD_binding_4"/>
    <property type="match status" value="1"/>
</dbReference>
<dbReference type="InterPro" id="IPR016166">
    <property type="entry name" value="FAD-bd_PCMH"/>
</dbReference>
<dbReference type="InterPro" id="IPR036318">
    <property type="entry name" value="FAD-bd_PCMH-like_sf"/>
</dbReference>
<accession>A0A9P6D1U2</accession>
<dbReference type="AlphaFoldDB" id="A0A9P6D1U2"/>
<comment type="caution">
    <text evidence="6">The sequence shown here is derived from an EMBL/GenBank/DDBJ whole genome shotgun (WGS) entry which is preliminary data.</text>
</comment>
<dbReference type="InterPro" id="IPR016169">
    <property type="entry name" value="FAD-bd_PCMH_sub2"/>
</dbReference>
<evidence type="ECO:0000256" key="1">
    <source>
        <dbReference type="ARBA" id="ARBA00005466"/>
    </source>
</evidence>
<dbReference type="Proteomes" id="UP000807469">
    <property type="component" value="Unassembled WGS sequence"/>
</dbReference>
<evidence type="ECO:0000313" key="6">
    <source>
        <dbReference type="EMBL" id="KAF9480759.1"/>
    </source>
</evidence>
<dbReference type="InterPro" id="IPR006094">
    <property type="entry name" value="Oxid_FAD_bind_N"/>
</dbReference>
<sequence length="464" mass="50607">MLSSTSFFQELCAAKLSSTSRVLTDSTDKAFQQCLLRWSDIGRSTPGAIVLAGSEDDVVTVVSLAIKNSVPFVVCSGGHSLWSTIGSEGFILDVRDLKNISVDDASNQITLQSGILISEANEFAWKHDICLPLGTANTAGVIPMALGGGLSTFSGIMGYTSDNIVAAKMVSASGTLIRVSSTENSEFLYALRGAGQIFGVVTEITLQAYPISILGTSDGTVWTGALIFPVTQAEKVYSILTALSVNTEAPTMGICIVTSTPPSFNTSLIVIPVYFGEAKDAEDHYRSLLDLRPFSTCGNVPYPKINDAGEAFGVKGGFKRWAGAGLKRINVDDWMKVISIYEKLKISCPDAVPTGYAIEWNAYAPQEKRTNFEETSFGHRDVHMWAELLSWFTVSESHDQVIRSEAEVIKLLCQTESTEPRSVYQNWTRDAPLEHMYPGSERLERLKALKKKWDPNGIFTSLFL</sequence>
<proteinExistence type="inferred from homology"/>
<comment type="similarity">
    <text evidence="1">Belongs to the oxygen-dependent FAD-linked oxidoreductase family.</text>
</comment>
<dbReference type="Gene3D" id="3.40.462.20">
    <property type="match status" value="1"/>
</dbReference>
<keyword evidence="2" id="KW-0285">Flavoprotein</keyword>
<dbReference type="GO" id="GO:0016491">
    <property type="term" value="F:oxidoreductase activity"/>
    <property type="evidence" value="ECO:0007669"/>
    <property type="project" value="UniProtKB-KW"/>
</dbReference>
<dbReference type="EMBL" id="MU155189">
    <property type="protein sequence ID" value="KAF9480759.1"/>
    <property type="molecule type" value="Genomic_DNA"/>
</dbReference>
<organism evidence="6 7">
    <name type="scientific">Pholiota conissans</name>
    <dbReference type="NCBI Taxonomy" id="109636"/>
    <lineage>
        <taxon>Eukaryota</taxon>
        <taxon>Fungi</taxon>
        <taxon>Dikarya</taxon>
        <taxon>Basidiomycota</taxon>
        <taxon>Agaricomycotina</taxon>
        <taxon>Agaricomycetes</taxon>
        <taxon>Agaricomycetidae</taxon>
        <taxon>Agaricales</taxon>
        <taxon>Agaricineae</taxon>
        <taxon>Strophariaceae</taxon>
        <taxon>Pholiota</taxon>
    </lineage>
</organism>
<dbReference type="GO" id="GO:0071949">
    <property type="term" value="F:FAD binding"/>
    <property type="evidence" value="ECO:0007669"/>
    <property type="project" value="InterPro"/>
</dbReference>
<keyword evidence="7" id="KW-1185">Reference proteome</keyword>
<dbReference type="PANTHER" id="PTHR42973">
    <property type="entry name" value="BINDING OXIDOREDUCTASE, PUTATIVE (AFU_ORTHOLOGUE AFUA_1G17690)-RELATED"/>
    <property type="match status" value="1"/>
</dbReference>
<keyword evidence="3" id="KW-0274">FAD</keyword>
<name>A0A9P6D1U2_9AGAR</name>
<dbReference type="Gene3D" id="3.30.465.10">
    <property type="match status" value="1"/>
</dbReference>